<dbReference type="OrthoDB" id="2002222at2"/>
<proteinExistence type="predicted"/>
<evidence type="ECO:0000259" key="1">
    <source>
        <dbReference type="Pfam" id="PF04167"/>
    </source>
</evidence>
<dbReference type="AlphaFoldDB" id="A0A3D8GUG2"/>
<dbReference type="Pfam" id="PF04167">
    <property type="entry name" value="DUF402"/>
    <property type="match status" value="1"/>
</dbReference>
<dbReference type="Gene3D" id="2.40.380.10">
    <property type="entry name" value="FomD-like"/>
    <property type="match status" value="1"/>
</dbReference>
<dbReference type="InterPro" id="IPR007295">
    <property type="entry name" value="DUF402"/>
</dbReference>
<accession>A0A3D8GUG2</accession>
<feature type="domain" description="DUF402" evidence="1">
    <location>
        <begin position="59"/>
        <end position="161"/>
    </location>
</feature>
<dbReference type="InterPro" id="IPR035930">
    <property type="entry name" value="FomD-like_sf"/>
</dbReference>
<gene>
    <name evidence="2" type="ORF">DRW41_00020</name>
</gene>
<evidence type="ECO:0000313" key="2">
    <source>
        <dbReference type="EMBL" id="RDU38002.1"/>
    </source>
</evidence>
<dbReference type="Proteomes" id="UP000257144">
    <property type="component" value="Unassembled WGS sequence"/>
</dbReference>
<reference evidence="2 3" key="1">
    <citation type="submission" date="2018-07" db="EMBL/GenBank/DDBJ databases">
        <title>Bacillus sp. YLB-04 draft genome sequence.</title>
        <authorList>
            <person name="Yu L."/>
            <person name="Tang X."/>
        </authorList>
    </citation>
    <scope>NUCLEOTIDE SEQUENCE [LARGE SCALE GENOMIC DNA]</scope>
    <source>
        <strain evidence="2 3">YLB-04</strain>
    </source>
</reference>
<dbReference type="SUPFAM" id="SSF159234">
    <property type="entry name" value="FomD-like"/>
    <property type="match status" value="1"/>
</dbReference>
<evidence type="ECO:0000313" key="3">
    <source>
        <dbReference type="Proteomes" id="UP000257144"/>
    </source>
</evidence>
<comment type="caution">
    <text evidence="2">The sequence shown here is derived from an EMBL/GenBank/DDBJ whole genome shotgun (WGS) entry which is preliminary data.</text>
</comment>
<organism evidence="2 3">
    <name type="scientific">Neobacillus piezotolerans</name>
    <dbReference type="NCBI Taxonomy" id="2259171"/>
    <lineage>
        <taxon>Bacteria</taxon>
        <taxon>Bacillati</taxon>
        <taxon>Bacillota</taxon>
        <taxon>Bacilli</taxon>
        <taxon>Bacillales</taxon>
        <taxon>Bacillaceae</taxon>
        <taxon>Neobacillus</taxon>
    </lineage>
</organism>
<name>A0A3D8GUG2_9BACI</name>
<dbReference type="RefSeq" id="WP_115449913.1">
    <property type="nucleotide sequence ID" value="NZ_QNQT01000001.1"/>
</dbReference>
<dbReference type="EMBL" id="QNQT01000001">
    <property type="protein sequence ID" value="RDU38002.1"/>
    <property type="molecule type" value="Genomic_DNA"/>
</dbReference>
<dbReference type="PANTHER" id="PTHR41271">
    <property type="entry name" value="DUF402 DOMAIN-CONTAINING PROTEIN"/>
    <property type="match status" value="1"/>
</dbReference>
<dbReference type="PANTHER" id="PTHR41271:SF1">
    <property type="entry name" value="DUF402 DOMAIN-CONTAINING PROTEIN"/>
    <property type="match status" value="1"/>
</dbReference>
<protein>
    <submittedName>
        <fullName evidence="2">DUF402 domain-containing protein</fullName>
    </submittedName>
</protein>
<keyword evidence="3" id="KW-1185">Reference proteome</keyword>
<sequence>MHKRVFGNRPGWKRITKRRYSQSYLVTQEFKGYISLLHTVEVASPLFVEYKTGRICIVDSGYFWLQQFPEGQNHSVTTMFDCSGEVVQWYIDICIQNSAENGVPFYDDLYLDLVVFPSGEVILKDADELDEALSIGLINTDQYNLAWTEAEKLKRLLANGDFPLLKLSCVHRDLLLETMG</sequence>